<comment type="caution">
    <text evidence="6">The sequence shown here is derived from an EMBL/GenBank/DDBJ whole genome shotgun (WGS) entry which is preliminary data.</text>
</comment>
<dbReference type="GO" id="GO:0005634">
    <property type="term" value="C:nucleus"/>
    <property type="evidence" value="ECO:0007669"/>
    <property type="project" value="UniProtKB-SubCell"/>
</dbReference>
<proteinExistence type="inferred from homology"/>
<evidence type="ECO:0000313" key="6">
    <source>
        <dbReference type="EMBL" id="OMJ68978.1"/>
    </source>
</evidence>
<organism evidence="6 7">
    <name type="scientific">Stentor coeruleus</name>
    <dbReference type="NCBI Taxonomy" id="5963"/>
    <lineage>
        <taxon>Eukaryota</taxon>
        <taxon>Sar</taxon>
        <taxon>Alveolata</taxon>
        <taxon>Ciliophora</taxon>
        <taxon>Postciliodesmatophora</taxon>
        <taxon>Heterotrichea</taxon>
        <taxon>Heterotrichida</taxon>
        <taxon>Stentoridae</taxon>
        <taxon>Stentor</taxon>
    </lineage>
</organism>
<keyword evidence="3" id="KW-0539">Nucleus</keyword>
<name>A0A1R2AWU1_9CILI</name>
<keyword evidence="2" id="KW-0238">DNA-binding</keyword>
<dbReference type="PANTHER" id="PTHR10015:SF427">
    <property type="entry name" value="HEAT SHOCK FACTOR PROTEIN"/>
    <property type="match status" value="1"/>
</dbReference>
<sequence length="219" mass="25838">MIKQPEDRPARPNKFILRAYEMINNPTFSDIVSWTETGYSFGILNINQFTTKVLPLYFKHKNFSSFVRQLNMYDFHKERDTGDIQIYTHTSFIRGHPEKLIEVHRKSFDLIAENGPNSNLEKKYIIMQSKQKMLHEKVNTLEQSYKDVSNYNQLLMSQIIQCMDREQKIEQLLMGFIQQLKEIPSSLESSYLNVMGSTMNRTMNPPFLGDFSRYGHTYP</sequence>
<evidence type="ECO:0000256" key="4">
    <source>
        <dbReference type="RuleBase" id="RU004020"/>
    </source>
</evidence>
<dbReference type="EMBL" id="MPUH01001256">
    <property type="protein sequence ID" value="OMJ68978.1"/>
    <property type="molecule type" value="Genomic_DNA"/>
</dbReference>
<evidence type="ECO:0000259" key="5">
    <source>
        <dbReference type="SMART" id="SM00415"/>
    </source>
</evidence>
<comment type="similarity">
    <text evidence="4">Belongs to the HSF family.</text>
</comment>
<dbReference type="InterPro" id="IPR000232">
    <property type="entry name" value="HSF_DNA-bd"/>
</dbReference>
<evidence type="ECO:0000313" key="7">
    <source>
        <dbReference type="Proteomes" id="UP000187209"/>
    </source>
</evidence>
<dbReference type="SUPFAM" id="SSF46785">
    <property type="entry name" value="Winged helix' DNA-binding domain"/>
    <property type="match status" value="1"/>
</dbReference>
<dbReference type="Proteomes" id="UP000187209">
    <property type="component" value="Unassembled WGS sequence"/>
</dbReference>
<dbReference type="PANTHER" id="PTHR10015">
    <property type="entry name" value="HEAT SHOCK TRANSCRIPTION FACTOR"/>
    <property type="match status" value="1"/>
</dbReference>
<evidence type="ECO:0000256" key="3">
    <source>
        <dbReference type="ARBA" id="ARBA00023242"/>
    </source>
</evidence>
<dbReference type="InterPro" id="IPR036390">
    <property type="entry name" value="WH_DNA-bd_sf"/>
</dbReference>
<dbReference type="OrthoDB" id="60033at2759"/>
<reference evidence="6 7" key="1">
    <citation type="submission" date="2016-11" db="EMBL/GenBank/DDBJ databases">
        <title>The macronuclear genome of Stentor coeruleus: a giant cell with tiny introns.</title>
        <authorList>
            <person name="Slabodnick M."/>
            <person name="Ruby J.G."/>
            <person name="Reiff S.B."/>
            <person name="Swart E.C."/>
            <person name="Gosai S."/>
            <person name="Prabakaran S."/>
            <person name="Witkowska E."/>
            <person name="Larue G.E."/>
            <person name="Fisher S."/>
            <person name="Freeman R.M."/>
            <person name="Gunawardena J."/>
            <person name="Chu W."/>
            <person name="Stover N.A."/>
            <person name="Gregory B.D."/>
            <person name="Nowacki M."/>
            <person name="Derisi J."/>
            <person name="Roy S.W."/>
            <person name="Marshall W.F."/>
            <person name="Sood P."/>
        </authorList>
    </citation>
    <scope>NUCLEOTIDE SEQUENCE [LARGE SCALE GENOMIC DNA]</scope>
    <source>
        <strain evidence="6">WM001</strain>
    </source>
</reference>
<dbReference type="FunFam" id="1.10.10.10:FF:000334">
    <property type="entry name" value="Heat shock factor protein 2"/>
    <property type="match status" value="1"/>
</dbReference>
<evidence type="ECO:0000256" key="1">
    <source>
        <dbReference type="ARBA" id="ARBA00004123"/>
    </source>
</evidence>
<comment type="subcellular location">
    <subcellularLocation>
        <location evidence="1">Nucleus</location>
    </subcellularLocation>
</comment>
<protein>
    <recommendedName>
        <fullName evidence="5">HSF-type DNA-binding domain-containing protein</fullName>
    </recommendedName>
</protein>
<dbReference type="GO" id="GO:0043565">
    <property type="term" value="F:sequence-specific DNA binding"/>
    <property type="evidence" value="ECO:0007669"/>
    <property type="project" value="InterPro"/>
</dbReference>
<accession>A0A1R2AWU1</accession>
<evidence type="ECO:0000256" key="2">
    <source>
        <dbReference type="ARBA" id="ARBA00023125"/>
    </source>
</evidence>
<dbReference type="AlphaFoldDB" id="A0A1R2AWU1"/>
<gene>
    <name evidence="6" type="ORF">SteCoe_33426</name>
</gene>
<dbReference type="SMART" id="SM00415">
    <property type="entry name" value="HSF"/>
    <property type="match status" value="1"/>
</dbReference>
<feature type="domain" description="HSF-type DNA-binding" evidence="5">
    <location>
        <begin position="11"/>
        <end position="106"/>
    </location>
</feature>
<dbReference type="InterPro" id="IPR036388">
    <property type="entry name" value="WH-like_DNA-bd_sf"/>
</dbReference>
<dbReference type="Pfam" id="PF00447">
    <property type="entry name" value="HSF_DNA-bind"/>
    <property type="match status" value="1"/>
</dbReference>
<dbReference type="PRINTS" id="PR00056">
    <property type="entry name" value="HSFDOMAIN"/>
</dbReference>
<dbReference type="GO" id="GO:0003700">
    <property type="term" value="F:DNA-binding transcription factor activity"/>
    <property type="evidence" value="ECO:0007669"/>
    <property type="project" value="InterPro"/>
</dbReference>
<keyword evidence="7" id="KW-1185">Reference proteome</keyword>
<dbReference type="Gene3D" id="1.10.10.10">
    <property type="entry name" value="Winged helix-like DNA-binding domain superfamily/Winged helix DNA-binding domain"/>
    <property type="match status" value="1"/>
</dbReference>